<feature type="compositionally biased region" description="Polar residues" evidence="1">
    <location>
        <begin position="61"/>
        <end position="85"/>
    </location>
</feature>
<feature type="domain" description="Calmodulin-binding" evidence="2">
    <location>
        <begin position="303"/>
        <end position="411"/>
    </location>
</feature>
<protein>
    <recommendedName>
        <fullName evidence="2">Calmodulin-binding domain-containing protein</fullName>
    </recommendedName>
</protein>
<comment type="caution">
    <text evidence="3">The sequence shown here is derived from an EMBL/GenBank/DDBJ whole genome shotgun (WGS) entry which is preliminary data.</text>
</comment>
<dbReference type="AlphaFoldDB" id="A0AAN8TFA8"/>
<dbReference type="EMBL" id="JBANQN010000008">
    <property type="protein sequence ID" value="KAK6782691.1"/>
    <property type="molecule type" value="Genomic_DNA"/>
</dbReference>
<sequence length="439" mass="48491">MATRARETAPAGKEKRGTSPIHHQRSTTNTSKTTSPVRKQVDPTSTTSSLNKNVPSYLKPTITQAKKSASSSDLHNTHSTKTSNLARRRSFDNKPPLHSSSPKTRISPSPKERIPRSSSSLSTKTSTSQKPLFDRLSKTTTSKDAIGKQCGAGLNSRPVTKRKTTTTTTRKHDGASGSITKASVTANSPDIAQNVISHEGEQSQPEDHQELTTHEIEKETTISDNEMIVDSDAGEHENENENEDSTTEDHIEELINENVNSAELKDINAPDESATLVESPEIKIEETEEINNEPSEPDSSDKEKEEAIINATEENQESKEEDEETNQEKETPMVEETENLSPKQVEVGVEESTEAEPVKNTNVASSKSLHHVVQGKYTESVVSNNVIEETASKLREQRKNKVRALAGAFETDVNWKKFEQDIEVEVLAIRHIIRPTVNT</sequence>
<feature type="compositionally biased region" description="Polar residues" evidence="1">
    <location>
        <begin position="98"/>
        <end position="107"/>
    </location>
</feature>
<accession>A0AAN8TFA8</accession>
<organism evidence="3 4">
    <name type="scientific">Solanum bulbocastanum</name>
    <name type="common">Wild potato</name>
    <dbReference type="NCBI Taxonomy" id="147425"/>
    <lineage>
        <taxon>Eukaryota</taxon>
        <taxon>Viridiplantae</taxon>
        <taxon>Streptophyta</taxon>
        <taxon>Embryophyta</taxon>
        <taxon>Tracheophyta</taxon>
        <taxon>Spermatophyta</taxon>
        <taxon>Magnoliopsida</taxon>
        <taxon>eudicotyledons</taxon>
        <taxon>Gunneridae</taxon>
        <taxon>Pentapetalae</taxon>
        <taxon>asterids</taxon>
        <taxon>lamiids</taxon>
        <taxon>Solanales</taxon>
        <taxon>Solanaceae</taxon>
        <taxon>Solanoideae</taxon>
        <taxon>Solaneae</taxon>
        <taxon>Solanum</taxon>
    </lineage>
</organism>
<evidence type="ECO:0000313" key="3">
    <source>
        <dbReference type="EMBL" id="KAK6782691.1"/>
    </source>
</evidence>
<proteinExistence type="predicted"/>
<reference evidence="3 4" key="1">
    <citation type="submission" date="2024-02" db="EMBL/GenBank/DDBJ databases">
        <title>de novo genome assembly of Solanum bulbocastanum strain 11H21.</title>
        <authorList>
            <person name="Hosaka A.J."/>
        </authorList>
    </citation>
    <scope>NUCLEOTIDE SEQUENCE [LARGE SCALE GENOMIC DNA]</scope>
    <source>
        <tissue evidence="3">Young leaves</tissue>
    </source>
</reference>
<keyword evidence="4" id="KW-1185">Reference proteome</keyword>
<gene>
    <name evidence="3" type="ORF">RDI58_020487</name>
</gene>
<feature type="compositionally biased region" description="Acidic residues" evidence="1">
    <location>
        <begin position="286"/>
        <end position="298"/>
    </location>
</feature>
<dbReference type="PANTHER" id="PTHR33349:SF35">
    <property type="entry name" value="TROPOMYOSIN-LIKE"/>
    <property type="match status" value="1"/>
</dbReference>
<feature type="compositionally biased region" description="Basic and acidic residues" evidence="1">
    <location>
        <begin position="198"/>
        <end position="221"/>
    </location>
</feature>
<name>A0AAN8TFA8_SOLBU</name>
<evidence type="ECO:0000313" key="4">
    <source>
        <dbReference type="Proteomes" id="UP001371456"/>
    </source>
</evidence>
<feature type="region of interest" description="Disordered" evidence="1">
    <location>
        <begin position="1"/>
        <end position="367"/>
    </location>
</feature>
<feature type="compositionally biased region" description="Low complexity" evidence="1">
    <location>
        <begin position="117"/>
        <end position="128"/>
    </location>
</feature>
<feature type="compositionally biased region" description="Polar residues" evidence="1">
    <location>
        <begin position="177"/>
        <end position="196"/>
    </location>
</feature>
<feature type="compositionally biased region" description="Polar residues" evidence="1">
    <location>
        <begin position="26"/>
        <end position="54"/>
    </location>
</feature>
<evidence type="ECO:0000256" key="1">
    <source>
        <dbReference type="SAM" id="MobiDB-lite"/>
    </source>
</evidence>
<feature type="compositionally biased region" description="Basic and acidic residues" evidence="1">
    <location>
        <begin position="1"/>
        <end position="17"/>
    </location>
</feature>
<dbReference type="PANTHER" id="PTHR33349">
    <property type="entry name" value="EMB|CAB62594.1"/>
    <property type="match status" value="1"/>
</dbReference>
<dbReference type="InterPro" id="IPR012417">
    <property type="entry name" value="CaM-bd_dom_pln"/>
</dbReference>
<evidence type="ECO:0000259" key="2">
    <source>
        <dbReference type="Pfam" id="PF07839"/>
    </source>
</evidence>
<dbReference type="Pfam" id="PF07839">
    <property type="entry name" value="CaM_binding"/>
    <property type="match status" value="1"/>
</dbReference>
<dbReference type="Proteomes" id="UP001371456">
    <property type="component" value="Unassembled WGS sequence"/>
</dbReference>
<dbReference type="GO" id="GO:0005516">
    <property type="term" value="F:calmodulin binding"/>
    <property type="evidence" value="ECO:0007669"/>
    <property type="project" value="InterPro"/>
</dbReference>